<dbReference type="Pfam" id="PF03126">
    <property type="entry name" value="Plus-3"/>
    <property type="match status" value="1"/>
</dbReference>
<feature type="region of interest" description="Disordered" evidence="1">
    <location>
        <begin position="397"/>
        <end position="423"/>
    </location>
</feature>
<dbReference type="FunCoup" id="A8PW22">
    <property type="interactions" value="586"/>
</dbReference>
<dbReference type="VEuPathDB" id="FungiDB:MGL_1009"/>
<feature type="compositionally biased region" description="Low complexity" evidence="1">
    <location>
        <begin position="492"/>
        <end position="504"/>
    </location>
</feature>
<dbReference type="SUPFAM" id="SSF159042">
    <property type="entry name" value="Plus3-like"/>
    <property type="match status" value="1"/>
</dbReference>
<sequence length="543" mass="60042">MNELEREDVLTERRDEISRRQQQAQLAAMVRTQQAAAASKSRRQSFSSSSRSKTKSSSSSSSSKLSDAQREKRRRSDVRRELEDLDDPFAEDESDQDVFRESDEEDGEEEEEDAGDNAGSRRMARRKLASSSSTKADKLSELRRKRAERAHGRASRAGDGHVDDNDQGDDDDDDDYARGVRGPPRRRRRVSLSDSEYESESDYEPAYLPRRAREESPILSASSKEPPSLEQLNSVRVGRDDLERLLFLPNGTDLVRGCFVKCSWGMRESPRGGKEHVYRVHQILDVQQRDKYYDVSHDHAGRWMNSYVTFRWGGKDHHVDLRPLSTQRITDSERQRWIAAAGADAKFPSADAFRSKQMQMESALSTPLTEDDIKKMLERKRELRQAAESLGLHVTRLSSDSAPSQAAGMPFSTAGSEGSGAYGTGVKHFDEHAMAQINERNRRLDRERIQEAERRAARAKRAMVSNASATGAETGAQHDASATVSTTGVDSGAGANASESASAAPDGQDHAGSMPHAPVSAILASAPAGSAVVPNMEVDLGDF</sequence>
<keyword evidence="4" id="KW-1185">Reference proteome</keyword>
<feature type="region of interest" description="Disordered" evidence="1">
    <location>
        <begin position="1"/>
        <end position="232"/>
    </location>
</feature>
<proteinExistence type="predicted"/>
<feature type="domain" description="Plus3" evidence="2">
    <location>
        <begin position="226"/>
        <end position="365"/>
    </location>
</feature>
<evidence type="ECO:0000256" key="1">
    <source>
        <dbReference type="SAM" id="MobiDB-lite"/>
    </source>
</evidence>
<dbReference type="OMA" id="ISGCYAR"/>
<accession>A8PW22</accession>
<feature type="compositionally biased region" description="Acidic residues" evidence="1">
    <location>
        <begin position="165"/>
        <end position="175"/>
    </location>
</feature>
<dbReference type="KEGG" id="mgl:MGL_1009"/>
<dbReference type="PROSITE" id="PS51360">
    <property type="entry name" value="PLUS3"/>
    <property type="match status" value="1"/>
</dbReference>
<dbReference type="InterPro" id="IPR004343">
    <property type="entry name" value="Plus-3_dom"/>
</dbReference>
<feature type="compositionally biased region" description="Basic and acidic residues" evidence="1">
    <location>
        <begin position="438"/>
        <end position="456"/>
    </location>
</feature>
<evidence type="ECO:0000313" key="4">
    <source>
        <dbReference type="Proteomes" id="UP000008837"/>
    </source>
</evidence>
<feature type="compositionally biased region" description="Polar residues" evidence="1">
    <location>
        <begin position="480"/>
        <end position="489"/>
    </location>
</feature>
<feature type="compositionally biased region" description="Low complexity" evidence="1">
    <location>
        <begin position="33"/>
        <end position="66"/>
    </location>
</feature>
<dbReference type="OrthoDB" id="166375at2759"/>
<dbReference type="InterPro" id="IPR036128">
    <property type="entry name" value="Plus3-like_sf"/>
</dbReference>
<feature type="compositionally biased region" description="Polar residues" evidence="1">
    <location>
        <begin position="219"/>
        <end position="232"/>
    </location>
</feature>
<dbReference type="SMART" id="SM00719">
    <property type="entry name" value="Plus3"/>
    <property type="match status" value="1"/>
</dbReference>
<feature type="compositionally biased region" description="Basic residues" evidence="1">
    <location>
        <begin position="143"/>
        <end position="154"/>
    </location>
</feature>
<dbReference type="STRING" id="425265.A8PW22"/>
<dbReference type="EMBL" id="AAYY01000003">
    <property type="protein sequence ID" value="EDP44527.1"/>
    <property type="molecule type" value="Genomic_DNA"/>
</dbReference>
<organism evidence="3 4">
    <name type="scientific">Malassezia globosa (strain ATCC MYA-4612 / CBS 7966)</name>
    <name type="common">Dandruff-associated fungus</name>
    <dbReference type="NCBI Taxonomy" id="425265"/>
    <lineage>
        <taxon>Eukaryota</taxon>
        <taxon>Fungi</taxon>
        <taxon>Dikarya</taxon>
        <taxon>Basidiomycota</taxon>
        <taxon>Ustilaginomycotina</taxon>
        <taxon>Malasseziomycetes</taxon>
        <taxon>Malasseziales</taxon>
        <taxon>Malasseziaceae</taxon>
        <taxon>Malassezia</taxon>
    </lineage>
</organism>
<dbReference type="AlphaFoldDB" id="A8PW22"/>
<feature type="compositionally biased region" description="Basic and acidic residues" evidence="1">
    <location>
        <begin position="7"/>
        <end position="19"/>
    </location>
</feature>
<feature type="compositionally biased region" description="Acidic residues" evidence="1">
    <location>
        <begin position="83"/>
        <end position="115"/>
    </location>
</feature>
<dbReference type="Gene3D" id="3.90.70.200">
    <property type="entry name" value="Plus-3 domain"/>
    <property type="match status" value="1"/>
</dbReference>
<dbReference type="GO" id="GO:0003677">
    <property type="term" value="F:DNA binding"/>
    <property type="evidence" value="ECO:0007669"/>
    <property type="project" value="InterPro"/>
</dbReference>
<reference evidence="3 4" key="1">
    <citation type="journal article" date="2007" name="Proc. Natl. Acad. Sci. U.S.A.">
        <title>Dandruff-associated Malassezia genomes reveal convergent and divergent virulence traits shared with plant and human fungal pathogens.</title>
        <authorList>
            <person name="Xu J."/>
            <person name="Saunders C.W."/>
            <person name="Hu P."/>
            <person name="Grant R.A."/>
            <person name="Boekhout T."/>
            <person name="Kuramae E.E."/>
            <person name="Kronstad J.W."/>
            <person name="Deangelis Y.M."/>
            <person name="Reeder N.L."/>
            <person name="Johnstone K.R."/>
            <person name="Leland M."/>
            <person name="Fieno A.M."/>
            <person name="Begley W.M."/>
            <person name="Sun Y."/>
            <person name="Lacey M.P."/>
            <person name="Chaudhary T."/>
            <person name="Keough T."/>
            <person name="Chu L."/>
            <person name="Sears R."/>
            <person name="Yuan B."/>
            <person name="Dawson T.L.Jr."/>
        </authorList>
    </citation>
    <scope>NUCLEOTIDE SEQUENCE [LARGE SCALE GENOMIC DNA]</scope>
    <source>
        <strain evidence="4">ATCC MYA-4612 / CBS 7966</strain>
    </source>
</reference>
<comment type="caution">
    <text evidence="3">The sequence shown here is derived from an EMBL/GenBank/DDBJ whole genome shotgun (WGS) entry which is preliminary data.</text>
</comment>
<dbReference type="GeneID" id="5856046"/>
<feature type="region of interest" description="Disordered" evidence="1">
    <location>
        <begin position="438"/>
        <end position="515"/>
    </location>
</feature>
<gene>
    <name evidence="3" type="ORF">MGL_1009</name>
</gene>
<dbReference type="InParanoid" id="A8PW22"/>
<name>A8PW22_MALGO</name>
<evidence type="ECO:0000259" key="2">
    <source>
        <dbReference type="PROSITE" id="PS51360"/>
    </source>
</evidence>
<dbReference type="RefSeq" id="XP_001731741.1">
    <property type="nucleotide sequence ID" value="XM_001731689.1"/>
</dbReference>
<evidence type="ECO:0000313" key="3">
    <source>
        <dbReference type="EMBL" id="EDP44527.1"/>
    </source>
</evidence>
<protein>
    <recommendedName>
        <fullName evidence="2">Plus3 domain-containing protein</fullName>
    </recommendedName>
</protein>
<dbReference type="Proteomes" id="UP000008837">
    <property type="component" value="Unassembled WGS sequence"/>
</dbReference>